<dbReference type="EMBL" id="GL945440">
    <property type="protein sequence ID" value="EGO20656.1"/>
    <property type="molecule type" value="Genomic_DNA"/>
</dbReference>
<name>F8P8A0_SERL9</name>
<accession>F8P8A0</accession>
<evidence type="ECO:0000313" key="1">
    <source>
        <dbReference type="EMBL" id="EGO20656.1"/>
    </source>
</evidence>
<organism>
    <name type="scientific">Serpula lacrymans var. lacrymans (strain S7.9)</name>
    <name type="common">Dry rot fungus</name>
    <dbReference type="NCBI Taxonomy" id="578457"/>
    <lineage>
        <taxon>Eukaryota</taxon>
        <taxon>Fungi</taxon>
        <taxon>Dikarya</taxon>
        <taxon>Basidiomycota</taxon>
        <taxon>Agaricomycotina</taxon>
        <taxon>Agaricomycetes</taxon>
        <taxon>Agaricomycetidae</taxon>
        <taxon>Boletales</taxon>
        <taxon>Coniophorineae</taxon>
        <taxon>Serpulaceae</taxon>
        <taxon>Serpula</taxon>
    </lineage>
</organism>
<dbReference type="KEGG" id="sla:SERLADRAFT_373422"/>
<protein>
    <submittedName>
        <fullName evidence="1">Uncharacterized protein</fullName>
    </submittedName>
</protein>
<dbReference type="GeneID" id="18810472"/>
<dbReference type="AlphaFoldDB" id="F8P8A0"/>
<dbReference type="Proteomes" id="UP000008064">
    <property type="component" value="Unassembled WGS sequence"/>
</dbReference>
<proteinExistence type="predicted"/>
<reference evidence="1" key="1">
    <citation type="submission" date="2011-04" db="EMBL/GenBank/DDBJ databases">
        <title>Evolution of plant cell wall degrading machinery underlies the functional diversity of forest fungi.</title>
        <authorList>
            <consortium name="US DOE Joint Genome Institute (JGI-PGF)"/>
            <person name="Eastwood D.C."/>
            <person name="Floudas D."/>
            <person name="Binder M."/>
            <person name="Majcherczyk A."/>
            <person name="Schneider P."/>
            <person name="Aerts A."/>
            <person name="Asiegbu F.O."/>
            <person name="Baker S.E."/>
            <person name="Barry K."/>
            <person name="Bendiksby M."/>
            <person name="Blumentritt M."/>
            <person name="Coutinho P.M."/>
            <person name="Cullen D."/>
            <person name="Cullen D."/>
            <person name="Gathman A."/>
            <person name="Goodell B."/>
            <person name="Henrissat B."/>
            <person name="Ihrmark K."/>
            <person name="Kauserud H."/>
            <person name="Kohler A."/>
            <person name="LaButti K."/>
            <person name="Lapidus A."/>
            <person name="Lavin J.L."/>
            <person name="Lee Y.-H."/>
            <person name="Lindquist E."/>
            <person name="Lilly W."/>
            <person name="Lucas S."/>
            <person name="Morin E."/>
            <person name="Murat C."/>
            <person name="Oguiza J.A."/>
            <person name="Park J."/>
            <person name="Pisabarro A.G."/>
            <person name="Riley R."/>
            <person name="Rosling A."/>
            <person name="Salamov A."/>
            <person name="Schmidt O."/>
            <person name="Schmutz J."/>
            <person name="Skrede I."/>
            <person name="Stenlid J."/>
            <person name="Wiebenga A."/>
            <person name="Xie X."/>
            <person name="Kues U."/>
            <person name="Hibbett D.S."/>
            <person name="Hoffmeister D."/>
            <person name="Hogberg N."/>
            <person name="Martin F."/>
            <person name="Grigoriev I.V."/>
            <person name="Watkinson S.C."/>
        </authorList>
    </citation>
    <scope>NUCLEOTIDE SEQUENCE</scope>
    <source>
        <strain evidence="1">S7.9</strain>
    </source>
</reference>
<gene>
    <name evidence="1" type="ORF">SERLADRAFT_373422</name>
</gene>
<dbReference type="RefSeq" id="XP_007322622.1">
    <property type="nucleotide sequence ID" value="XM_007322560.1"/>
</dbReference>
<sequence length="68" mass="8086">MNYIRITLDIALSVHSIKQDYYGRRFQCGKHIVLFQMTFHLLIASPETRPYLEPYQILQIPRPCGDYI</sequence>
<dbReference type="HOGENOM" id="CLU_2795541_0_0_1"/>